<dbReference type="GeneTree" id="ENSGT01020000230338"/>
<dbReference type="InterPro" id="IPR018378">
    <property type="entry name" value="C-type_lectin_CS"/>
</dbReference>
<dbReference type="InterPro" id="IPR016186">
    <property type="entry name" value="C-type_lectin-like/link_sf"/>
</dbReference>
<dbReference type="InterPro" id="IPR016187">
    <property type="entry name" value="CTDL_fold"/>
</dbReference>
<keyword evidence="2" id="KW-1015">Disulfide bond</keyword>
<evidence type="ECO:0000313" key="4">
    <source>
        <dbReference type="Ensembl" id="ENSSLDP00000030525.1"/>
    </source>
</evidence>
<evidence type="ECO:0000256" key="2">
    <source>
        <dbReference type="ARBA" id="ARBA00023157"/>
    </source>
</evidence>
<reference evidence="4" key="1">
    <citation type="submission" date="2025-08" db="UniProtKB">
        <authorList>
            <consortium name="Ensembl"/>
        </authorList>
    </citation>
    <scope>IDENTIFICATION</scope>
</reference>
<evidence type="ECO:0000256" key="1">
    <source>
        <dbReference type="ARBA" id="ARBA00022734"/>
    </source>
</evidence>
<dbReference type="InterPro" id="IPR033989">
    <property type="entry name" value="CD209-like_CTLD"/>
</dbReference>
<keyword evidence="1" id="KW-0430">Lectin</keyword>
<feature type="domain" description="C-type lectin" evidence="3">
    <location>
        <begin position="67"/>
        <end position="181"/>
    </location>
</feature>
<dbReference type="PANTHER" id="PTHR22803">
    <property type="entry name" value="MANNOSE, PHOSPHOLIPASE, LECTIN RECEPTOR RELATED"/>
    <property type="match status" value="1"/>
</dbReference>
<reference evidence="4" key="2">
    <citation type="submission" date="2025-09" db="UniProtKB">
        <authorList>
            <consortium name="Ensembl"/>
        </authorList>
    </citation>
    <scope>IDENTIFICATION</scope>
</reference>
<organism evidence="4 5">
    <name type="scientific">Seriola lalandi dorsalis</name>
    <dbReference type="NCBI Taxonomy" id="1841481"/>
    <lineage>
        <taxon>Eukaryota</taxon>
        <taxon>Metazoa</taxon>
        <taxon>Chordata</taxon>
        <taxon>Craniata</taxon>
        <taxon>Vertebrata</taxon>
        <taxon>Euteleostomi</taxon>
        <taxon>Actinopterygii</taxon>
        <taxon>Neopterygii</taxon>
        <taxon>Teleostei</taxon>
        <taxon>Neoteleostei</taxon>
        <taxon>Acanthomorphata</taxon>
        <taxon>Carangaria</taxon>
        <taxon>Carangiformes</taxon>
        <taxon>Carangidae</taxon>
        <taxon>Seriola</taxon>
    </lineage>
</organism>
<name>A0A3B4YIW3_SERLL</name>
<dbReference type="InterPro" id="IPR050111">
    <property type="entry name" value="C-type_lectin/snaclec_domain"/>
</dbReference>
<dbReference type="SUPFAM" id="SSF56436">
    <property type="entry name" value="C-type lectin-like"/>
    <property type="match status" value="1"/>
</dbReference>
<dbReference type="PROSITE" id="PS50041">
    <property type="entry name" value="C_TYPE_LECTIN_2"/>
    <property type="match status" value="1"/>
</dbReference>
<sequence length="188" mass="22422">FPNLLLSTCESVHFSQCVKHYILLNIYNYSLEKLKIIIIISLLMSEILKVFLSNITDHNFQQGWVYFYPSFYYISSTKKSWHDSRDDCLQRGADLVIINSKEEQDFTRKFHKTTWIGLSDRETEGIWKWVDGTPMTKSYWARGEPNSYEGKNEDCVEIRYPDEEKNWNDIPCEDQRFWICEKTTALIF</sequence>
<accession>A0A3B4YIW3</accession>
<dbReference type="SMART" id="SM00034">
    <property type="entry name" value="CLECT"/>
    <property type="match status" value="1"/>
</dbReference>
<dbReference type="InterPro" id="IPR001304">
    <property type="entry name" value="C-type_lectin-like"/>
</dbReference>
<dbReference type="PROSITE" id="PS00615">
    <property type="entry name" value="C_TYPE_LECTIN_1"/>
    <property type="match status" value="1"/>
</dbReference>
<protein>
    <recommendedName>
        <fullName evidence="3">C-type lectin domain-containing protein</fullName>
    </recommendedName>
</protein>
<dbReference type="Pfam" id="PF00059">
    <property type="entry name" value="Lectin_C"/>
    <property type="match status" value="1"/>
</dbReference>
<proteinExistence type="predicted"/>
<dbReference type="CDD" id="cd03590">
    <property type="entry name" value="CLECT_DC-SIGN_like"/>
    <property type="match status" value="1"/>
</dbReference>
<keyword evidence="5" id="KW-1185">Reference proteome</keyword>
<evidence type="ECO:0000313" key="5">
    <source>
        <dbReference type="Proteomes" id="UP000261360"/>
    </source>
</evidence>
<dbReference type="AlphaFoldDB" id="A0A3B4YIW3"/>
<evidence type="ECO:0000259" key="3">
    <source>
        <dbReference type="PROSITE" id="PS50041"/>
    </source>
</evidence>
<dbReference type="Ensembl" id="ENSSLDT00000031405.1">
    <property type="protein sequence ID" value="ENSSLDP00000030525.1"/>
    <property type="gene ID" value="ENSSLDG00000023480.1"/>
</dbReference>
<dbReference type="GO" id="GO:0030246">
    <property type="term" value="F:carbohydrate binding"/>
    <property type="evidence" value="ECO:0007669"/>
    <property type="project" value="UniProtKB-KW"/>
</dbReference>
<dbReference type="Proteomes" id="UP000261360">
    <property type="component" value="Unplaced"/>
</dbReference>
<dbReference type="Gene3D" id="3.10.100.10">
    <property type="entry name" value="Mannose-Binding Protein A, subunit A"/>
    <property type="match status" value="1"/>
</dbReference>